<dbReference type="KEGG" id="ccyn:CGC48_07475"/>
<proteinExistence type="predicted"/>
<sequence length="500" mass="58847">MNEISLTPYKIVQNKDYLEDSKIVIKASNFTNLSFQEGKFTFIFIGCLFKKLEIENSEIIDFEKINILFTDCFIYEINIKNIVTTNLSISFGNSILKGKIENENLKNVSINNCFPNHLLFLLNLKSVTISYTEENIFPIRWKKLLKSSKTTLEDLFTKKRSFNIYDCKEITFTFNENKTNKVGIYKTHYKELNKIGYYLSKEEKKKINISLSINYSADKEHTSTKIINALLSTLSISGYSTGKLAIENCKIDNWYISEFSTQLGANFYNIRPFRKEVEERKLEIKNSNLDKVLFNNIAFNDYSIISFYRNRFGQTTFTACDFPSKLKEFDKIKTIENIHCPDKKDKNYFKIRYETFLQLKKVLEASGNVYETLKLQAVSNEELKRIEDLSFWDKVILYINSFSNNHGLSIKRPFLGIFISSAFFYILYLWSLERIFNHNDIDFNLISYYFSFLDITHRTDFLVSKAELNGWSVFIDYLNKIVTGFFIYQFIAAFRKYGKK</sequence>
<keyword evidence="1" id="KW-0812">Transmembrane</keyword>
<dbReference type="AlphaFoldDB" id="A0A250E677"/>
<keyword evidence="1" id="KW-0472">Membrane</keyword>
<organism evidence="2 3">
    <name type="scientific">Capnocytophaga cynodegmi</name>
    <dbReference type="NCBI Taxonomy" id="28189"/>
    <lineage>
        <taxon>Bacteria</taxon>
        <taxon>Pseudomonadati</taxon>
        <taxon>Bacteroidota</taxon>
        <taxon>Flavobacteriia</taxon>
        <taxon>Flavobacteriales</taxon>
        <taxon>Flavobacteriaceae</taxon>
        <taxon>Capnocytophaga</taxon>
    </lineage>
</organism>
<evidence type="ECO:0000256" key="1">
    <source>
        <dbReference type="SAM" id="Phobius"/>
    </source>
</evidence>
<protein>
    <submittedName>
        <fullName evidence="2">Uncharacterized protein</fullName>
    </submittedName>
</protein>
<dbReference type="GeneID" id="96781634"/>
<gene>
    <name evidence="2" type="ORF">CGC48_07475</name>
</gene>
<accession>A0A250E677</accession>
<dbReference type="RefSeq" id="WP_098029084.1">
    <property type="nucleotide sequence ID" value="NZ_CP022378.1"/>
</dbReference>
<keyword evidence="1" id="KW-1133">Transmembrane helix</keyword>
<feature type="transmembrane region" description="Helical" evidence="1">
    <location>
        <begin position="413"/>
        <end position="430"/>
    </location>
</feature>
<reference evidence="2 3" key="1">
    <citation type="journal article" date="2017" name="Genome Announc.">
        <title>Twelve Complete Reference Genomes of Clinical Isolates in the Capnocytophaga Genus.</title>
        <authorList>
            <person name="Villarma A."/>
            <person name="Gulvik C.A."/>
            <person name="Rowe L.A."/>
            <person name="Sheth M."/>
            <person name="Juieng P."/>
            <person name="Nicholson A.C."/>
            <person name="Loparev V.N."/>
            <person name="McQuiston J.R."/>
        </authorList>
    </citation>
    <scope>NUCLEOTIDE SEQUENCE [LARGE SCALE GENOMIC DNA]</scope>
    <source>
        <strain evidence="2 3">G7591</strain>
    </source>
</reference>
<name>A0A250E677_9FLAO</name>
<dbReference type="EMBL" id="CP022378">
    <property type="protein sequence ID" value="ATA68482.1"/>
    <property type="molecule type" value="Genomic_DNA"/>
</dbReference>
<evidence type="ECO:0000313" key="2">
    <source>
        <dbReference type="EMBL" id="ATA68482.1"/>
    </source>
</evidence>
<dbReference type="Proteomes" id="UP000242855">
    <property type="component" value="Chromosome"/>
</dbReference>
<evidence type="ECO:0000313" key="3">
    <source>
        <dbReference type="Proteomes" id="UP000242855"/>
    </source>
</evidence>